<evidence type="ECO:0000313" key="11">
    <source>
        <dbReference type="Proteomes" id="UP000829291"/>
    </source>
</evidence>
<dbReference type="InterPro" id="IPR033724">
    <property type="entry name" value="PET_testin"/>
</dbReference>
<dbReference type="Pfam" id="PF00412">
    <property type="entry name" value="LIM"/>
    <property type="match status" value="3"/>
</dbReference>
<accession>A0A6J0C1I0</accession>
<feature type="domain" description="PET" evidence="10">
    <location>
        <begin position="85"/>
        <end position="192"/>
    </location>
</feature>
<feature type="domain" description="LIM zinc-binding" evidence="9">
    <location>
        <begin position="818"/>
        <end position="882"/>
    </location>
</feature>
<evidence type="ECO:0000256" key="6">
    <source>
        <dbReference type="ARBA" id="ARBA00023038"/>
    </source>
</evidence>
<dbReference type="GeneID" id="107224724"/>
<feature type="region of interest" description="Disordered" evidence="8">
    <location>
        <begin position="201"/>
        <end position="225"/>
    </location>
</feature>
<dbReference type="AlphaFoldDB" id="A0A6J0C1I0"/>
<evidence type="ECO:0000259" key="9">
    <source>
        <dbReference type="PROSITE" id="PS50023"/>
    </source>
</evidence>
<dbReference type="CTD" id="26136"/>
<dbReference type="InterPro" id="IPR047120">
    <property type="entry name" value="Pk/Esn/Tes"/>
</dbReference>
<reference evidence="12" key="1">
    <citation type="submission" date="2025-08" db="UniProtKB">
        <authorList>
            <consortium name="RefSeq"/>
        </authorList>
    </citation>
    <scope>IDENTIFICATION</scope>
    <source>
        <tissue evidence="12">Thorax and Abdomen</tissue>
    </source>
</reference>
<dbReference type="PANTHER" id="PTHR24211:SF22">
    <property type="entry name" value="TESTIN"/>
    <property type="match status" value="1"/>
</dbReference>
<keyword evidence="6 7" id="KW-0440">LIM domain</keyword>
<name>A0A6J0C1I0_NEOLC</name>
<dbReference type="PROSITE" id="PS51303">
    <property type="entry name" value="PET"/>
    <property type="match status" value="1"/>
</dbReference>
<evidence type="ECO:0000313" key="12">
    <source>
        <dbReference type="RefSeq" id="XP_015520382.1"/>
    </source>
</evidence>
<comment type="subcellular location">
    <subcellularLocation>
        <location evidence="1">Cytoplasm</location>
    </subcellularLocation>
</comment>
<dbReference type="SMART" id="SM00132">
    <property type="entry name" value="LIM"/>
    <property type="match status" value="3"/>
</dbReference>
<dbReference type="FunCoup" id="A0A6J0C1I0">
    <property type="interactions" value="217"/>
</dbReference>
<dbReference type="GO" id="GO:0005737">
    <property type="term" value="C:cytoplasm"/>
    <property type="evidence" value="ECO:0007669"/>
    <property type="project" value="UniProtKB-SubCell"/>
</dbReference>
<evidence type="ECO:0000256" key="3">
    <source>
        <dbReference type="ARBA" id="ARBA00022723"/>
    </source>
</evidence>
<dbReference type="Proteomes" id="UP000829291">
    <property type="component" value="Chromosome 3"/>
</dbReference>
<dbReference type="Pfam" id="PF06297">
    <property type="entry name" value="PET"/>
    <property type="match status" value="1"/>
</dbReference>
<feature type="domain" description="LIM zinc-binding" evidence="9">
    <location>
        <begin position="883"/>
        <end position="943"/>
    </location>
</feature>
<keyword evidence="4" id="KW-0677">Repeat</keyword>
<dbReference type="CDD" id="cd09340">
    <property type="entry name" value="LIM1_Testin_like"/>
    <property type="match status" value="1"/>
</dbReference>
<evidence type="ECO:0000259" key="10">
    <source>
        <dbReference type="PROSITE" id="PS51303"/>
    </source>
</evidence>
<dbReference type="PANTHER" id="PTHR24211">
    <property type="entry name" value="LIM DOMAIN-CONTAINING PROTEIN"/>
    <property type="match status" value="1"/>
</dbReference>
<keyword evidence="5 7" id="KW-0862">Zinc</keyword>
<evidence type="ECO:0000256" key="5">
    <source>
        <dbReference type="ARBA" id="ARBA00022833"/>
    </source>
</evidence>
<dbReference type="SUPFAM" id="SSF57716">
    <property type="entry name" value="Glucocorticoid receptor-like (DNA-binding domain)"/>
    <property type="match status" value="2"/>
</dbReference>
<proteinExistence type="predicted"/>
<dbReference type="GO" id="GO:0008270">
    <property type="term" value="F:zinc ion binding"/>
    <property type="evidence" value="ECO:0007669"/>
    <property type="project" value="InterPro"/>
</dbReference>
<dbReference type="CDD" id="cd09341">
    <property type="entry name" value="LIM2_Testin_like"/>
    <property type="match status" value="1"/>
</dbReference>
<dbReference type="InParanoid" id="A0A6J0C1I0"/>
<evidence type="ECO:0000256" key="7">
    <source>
        <dbReference type="PROSITE-ProRule" id="PRU00125"/>
    </source>
</evidence>
<dbReference type="Gene3D" id="2.10.110.10">
    <property type="entry name" value="Cysteine Rich Protein"/>
    <property type="match status" value="3"/>
</dbReference>
<keyword evidence="2" id="KW-0963">Cytoplasm</keyword>
<keyword evidence="11" id="KW-1185">Reference proteome</keyword>
<dbReference type="CDD" id="cd09829">
    <property type="entry name" value="PET_testin"/>
    <property type="match status" value="1"/>
</dbReference>
<dbReference type="KEGG" id="nlo:107224724"/>
<dbReference type="RefSeq" id="XP_015520382.1">
    <property type="nucleotide sequence ID" value="XM_015664896.2"/>
</dbReference>
<gene>
    <name evidence="12" type="primary">LOC107224724</name>
</gene>
<sequence>MTEAEDNRPEWMIELENRKRKPRLAHEAGAGSPCLSCKEACPGLDLHFWRKICKNCKCGRDEHDVVDDDFPQFDLLLGPSGKPRRKATFLPVAIKKQPDKENAFEWIPPDVTTEIAADYMKALPENKLPIQGSVGAALRKQQLQKQLPLHDMDHKACDKLSEDEKQQFEKYLENLKKYVGQGRVSKVMGARPFNKSLMTPANAADMQPMSPQRKPQVYVSTNDSSNLRTPSSFISKVQGLPNLQGSQKQQAWLAANIKAIQAQISENAVSTAIHLGQYHPALDNISNTGQIVNSEVVNSNRHPAQQFANMSHITDNQQNKVLTLKNPENVQYIPNFGKVHFQTEYSQIGEQFVPSTSPKKILPHDNSNIKNNARLDKSLHVPNQQIVNSSNLPTAWNASHSSPIQSGQYHNTSIPISNTLEASVKSDSPEIVKQALSGHNRHFRDHANSLHMGSASELETGASHSEKLWDHNRVPQSDTYSDDICSVNAQLAEQMLSDALLPPSAVHANEIIGSTLDRNKLKYIQEQLSAKYSKDDSPSQHILKSQRIDELHPHFGQDIAKHKNPQMQDPLLDKEAQRIALIAAMRNPSGFLADNQILEKTGPQYANALEQVGQNKYTSSTASMNEVSGVPMRIPNANLILNTDSTVPKESWQGSNLVPSDSIVPLDIEHGMPMDNQFVHQPMSHQYPGALSSSKNLLSAIPDQQQYSLKANHQLPPDSAKLDQYLRPLHGSSAYQGTLGFDNDKSLGNPSSLSNTERLQAELSHQPIDSHVIHSESLGNPVFPEGIIDSPALRQNPASVDQLRGALEELSIGSIQLQKCTQCEEEIHSGDIVVTAERAKDAVWHPGCFICSTCNELLVDLVYFYHKGKLYCGRDLATLLNIPRCFACDELIFVREYTVAEGHNYHVKHFCCWDCDMPLAGQQYISENDRPLCLPCYQKTYAKTCQTCNKVIAADQQGVAVKNLDFHANDTCFSCFTCKKSLLSGRMAIKEDRPFCSKECITEFMNNKA</sequence>
<protein>
    <submittedName>
        <fullName evidence="12">Uncharacterized protein LOC107224724</fullName>
    </submittedName>
</protein>
<dbReference type="FunFam" id="2.10.110.10:FF:000005">
    <property type="entry name" value="Testin isoform 1"/>
    <property type="match status" value="1"/>
</dbReference>
<keyword evidence="3 7" id="KW-0479">Metal-binding</keyword>
<dbReference type="OrthoDB" id="10069167at2759"/>
<dbReference type="InterPro" id="IPR001781">
    <property type="entry name" value="Znf_LIM"/>
</dbReference>
<evidence type="ECO:0000256" key="8">
    <source>
        <dbReference type="SAM" id="MobiDB-lite"/>
    </source>
</evidence>
<dbReference type="InterPro" id="IPR010442">
    <property type="entry name" value="PET_domain"/>
</dbReference>
<dbReference type="PROSITE" id="PS00478">
    <property type="entry name" value="LIM_DOMAIN_1"/>
    <property type="match status" value="2"/>
</dbReference>
<evidence type="ECO:0000256" key="4">
    <source>
        <dbReference type="ARBA" id="ARBA00022737"/>
    </source>
</evidence>
<evidence type="ECO:0000256" key="2">
    <source>
        <dbReference type="ARBA" id="ARBA00022490"/>
    </source>
</evidence>
<dbReference type="PROSITE" id="PS50023">
    <property type="entry name" value="LIM_DOMAIN_2"/>
    <property type="match status" value="2"/>
</dbReference>
<organism evidence="12">
    <name type="scientific">Neodiprion lecontei</name>
    <name type="common">Redheaded pine sawfly</name>
    <dbReference type="NCBI Taxonomy" id="441921"/>
    <lineage>
        <taxon>Eukaryota</taxon>
        <taxon>Metazoa</taxon>
        <taxon>Ecdysozoa</taxon>
        <taxon>Arthropoda</taxon>
        <taxon>Hexapoda</taxon>
        <taxon>Insecta</taxon>
        <taxon>Pterygota</taxon>
        <taxon>Neoptera</taxon>
        <taxon>Endopterygota</taxon>
        <taxon>Hymenoptera</taxon>
        <taxon>Tenthredinoidea</taxon>
        <taxon>Diprionidae</taxon>
        <taxon>Diprioninae</taxon>
        <taxon>Neodiprion</taxon>
    </lineage>
</organism>
<evidence type="ECO:0000256" key="1">
    <source>
        <dbReference type="ARBA" id="ARBA00004496"/>
    </source>
</evidence>